<organism evidence="3 4">
    <name type="scientific">Haloactinospora alba</name>
    <dbReference type="NCBI Taxonomy" id="405555"/>
    <lineage>
        <taxon>Bacteria</taxon>
        <taxon>Bacillati</taxon>
        <taxon>Actinomycetota</taxon>
        <taxon>Actinomycetes</taxon>
        <taxon>Streptosporangiales</taxon>
        <taxon>Nocardiopsidaceae</taxon>
        <taxon>Haloactinospora</taxon>
    </lineage>
</organism>
<name>A0A543NIB1_9ACTN</name>
<dbReference type="AlphaFoldDB" id="A0A543NIB1"/>
<dbReference type="InterPro" id="IPR021401">
    <property type="entry name" value="DUF3040"/>
</dbReference>
<sequence length="111" mass="11877">MVLSRREHELLRQIEERLRTDDPALAARIDRCIAVMPCVTVERAPNSRPGSRSPVVWTAVAAVGALLLLVVLFVPTSEGSTAGETPPEGRKPAIDPNGDPGYPERGNAGIP</sequence>
<evidence type="ECO:0000256" key="2">
    <source>
        <dbReference type="SAM" id="Phobius"/>
    </source>
</evidence>
<comment type="caution">
    <text evidence="3">The sequence shown here is derived from an EMBL/GenBank/DDBJ whole genome shotgun (WGS) entry which is preliminary data.</text>
</comment>
<gene>
    <name evidence="3" type="ORF">FHX37_1486</name>
</gene>
<keyword evidence="4" id="KW-1185">Reference proteome</keyword>
<proteinExistence type="predicted"/>
<protein>
    <submittedName>
        <fullName evidence="3">DUF3040 family protein</fullName>
    </submittedName>
</protein>
<evidence type="ECO:0000313" key="3">
    <source>
        <dbReference type="EMBL" id="TQN31578.1"/>
    </source>
</evidence>
<dbReference type="Pfam" id="PF11239">
    <property type="entry name" value="DUF3040"/>
    <property type="match status" value="1"/>
</dbReference>
<keyword evidence="2" id="KW-0472">Membrane</keyword>
<evidence type="ECO:0000256" key="1">
    <source>
        <dbReference type="SAM" id="MobiDB-lite"/>
    </source>
</evidence>
<accession>A0A543NIB1</accession>
<feature type="region of interest" description="Disordered" evidence="1">
    <location>
        <begin position="78"/>
        <end position="111"/>
    </location>
</feature>
<reference evidence="3 4" key="1">
    <citation type="submission" date="2019-06" db="EMBL/GenBank/DDBJ databases">
        <title>Sequencing the genomes of 1000 actinobacteria strains.</title>
        <authorList>
            <person name="Klenk H.-P."/>
        </authorList>
    </citation>
    <scope>NUCLEOTIDE SEQUENCE [LARGE SCALE GENOMIC DNA]</scope>
    <source>
        <strain evidence="3 4">DSM 45015</strain>
    </source>
</reference>
<dbReference type="EMBL" id="VFQC01000001">
    <property type="protein sequence ID" value="TQN31578.1"/>
    <property type="molecule type" value="Genomic_DNA"/>
</dbReference>
<keyword evidence="2" id="KW-0812">Transmembrane</keyword>
<dbReference type="Proteomes" id="UP000317422">
    <property type="component" value="Unassembled WGS sequence"/>
</dbReference>
<keyword evidence="2" id="KW-1133">Transmembrane helix</keyword>
<evidence type="ECO:0000313" key="4">
    <source>
        <dbReference type="Proteomes" id="UP000317422"/>
    </source>
</evidence>
<feature type="transmembrane region" description="Helical" evidence="2">
    <location>
        <begin position="55"/>
        <end position="74"/>
    </location>
</feature>